<feature type="binding site" evidence="8">
    <location>
        <position position="87"/>
    </location>
    <ligand>
        <name>Mn(2+)</name>
        <dbReference type="ChEBI" id="CHEBI:29035"/>
        <label>2</label>
    </ligand>
</feature>
<proteinExistence type="inferred from homology"/>
<keyword evidence="6 7" id="KW-0119">Carbohydrate metabolism</keyword>
<dbReference type="GO" id="GO:0030388">
    <property type="term" value="P:fructose 1,6-bisphosphate metabolic process"/>
    <property type="evidence" value="ECO:0007669"/>
    <property type="project" value="TreeGrafter"/>
</dbReference>
<evidence type="ECO:0000256" key="6">
    <source>
        <dbReference type="ARBA" id="ARBA00023277"/>
    </source>
</evidence>
<evidence type="ECO:0000313" key="10">
    <source>
        <dbReference type="EMBL" id="SEU28951.1"/>
    </source>
</evidence>
<feature type="binding site" evidence="9">
    <location>
        <begin position="90"/>
        <end position="92"/>
    </location>
    <ligand>
        <name>substrate</name>
    </ligand>
</feature>
<evidence type="ECO:0000256" key="2">
    <source>
        <dbReference type="ARBA" id="ARBA00008989"/>
    </source>
</evidence>
<dbReference type="PANTHER" id="PTHR30447:SF0">
    <property type="entry name" value="FRUCTOSE-1,6-BISPHOSPHATASE 1 CLASS 2-RELATED"/>
    <property type="match status" value="1"/>
</dbReference>
<feature type="binding site" evidence="9">
    <location>
        <position position="121"/>
    </location>
    <ligand>
        <name>substrate</name>
    </ligand>
</feature>
<feature type="binding site" evidence="8">
    <location>
        <position position="57"/>
    </location>
    <ligand>
        <name>Mn(2+)</name>
        <dbReference type="ChEBI" id="CHEBI:29035"/>
        <label>1</label>
    </ligand>
</feature>
<dbReference type="AlphaFoldDB" id="A0A1I0KUU9"/>
<comment type="catalytic activity">
    <reaction evidence="1">
        <text>beta-D-fructose 1,6-bisphosphate + H2O = beta-D-fructose 6-phosphate + phosphate</text>
        <dbReference type="Rhea" id="RHEA:11064"/>
        <dbReference type="ChEBI" id="CHEBI:15377"/>
        <dbReference type="ChEBI" id="CHEBI:32966"/>
        <dbReference type="ChEBI" id="CHEBI:43474"/>
        <dbReference type="ChEBI" id="CHEBI:57634"/>
        <dbReference type="EC" id="3.1.3.11"/>
    </reaction>
</comment>
<dbReference type="PIRSF" id="PIRSF004532">
    <property type="entry name" value="GlpX"/>
    <property type="match status" value="1"/>
</dbReference>
<sequence length="321" mass="34293">MDRNLAIEAVRVTEMAAIASARLMGRGTKNESDQAAVDAMRRAFDALHIDGTVVIGEGERDEAPMLYIGERVGKREPGVPEVDIALDPLEGTNLCAYGRPGAISVVAMAGKGGLLNAPDTYMEKLAVGPRARGAIDLRKSPTENLRAIAERMKVYVEDLTVVILDRDRHADLINEVRHAGARIRLIEDGDVAGAISTCFEDTGVDVLMGIGGAPEGVIAAAAIRCVGGDMQGRLVPRNAEEIARAKKMGITDIGKIYLAEELAQGEVMFAATGVTSSDFLKGVRFFGGGCETHSVVMRSKTGTVRFVQSRHKFDKKPGYAP</sequence>
<feature type="binding site" evidence="8">
    <location>
        <position position="215"/>
    </location>
    <ligand>
        <name>Mn(2+)</name>
        <dbReference type="ChEBI" id="CHEBI:29035"/>
        <label>2</label>
    </ligand>
</feature>
<dbReference type="GO" id="GO:0046872">
    <property type="term" value="F:metal ion binding"/>
    <property type="evidence" value="ECO:0007669"/>
    <property type="project" value="UniProtKB-KW"/>
</dbReference>
<accession>A0A1I0KUU9</accession>
<feature type="binding site" evidence="9">
    <location>
        <begin position="188"/>
        <end position="190"/>
    </location>
    <ligand>
        <name>substrate</name>
    </ligand>
</feature>
<evidence type="ECO:0000256" key="5">
    <source>
        <dbReference type="ARBA" id="ARBA00023211"/>
    </source>
</evidence>
<dbReference type="PANTHER" id="PTHR30447">
    <property type="entry name" value="FRUCTOSE-1,6-BISPHOSPHATASE CLASS 2"/>
    <property type="match status" value="1"/>
</dbReference>
<evidence type="ECO:0000256" key="9">
    <source>
        <dbReference type="PIRSR" id="PIRSR004532-2"/>
    </source>
</evidence>
<reference evidence="11" key="1">
    <citation type="submission" date="2016-10" db="EMBL/GenBank/DDBJ databases">
        <authorList>
            <person name="Varghese N."/>
            <person name="Submissions S."/>
        </authorList>
    </citation>
    <scope>NUCLEOTIDE SEQUENCE [LARGE SCALE GENOMIC DNA]</scope>
    <source>
        <strain evidence="11">DSM 16858</strain>
    </source>
</reference>
<dbReference type="SUPFAM" id="SSF56655">
    <property type="entry name" value="Carbohydrate phosphatase"/>
    <property type="match status" value="1"/>
</dbReference>
<feature type="binding site" evidence="8">
    <location>
        <position position="90"/>
    </location>
    <ligand>
        <name>Mn(2+)</name>
        <dbReference type="ChEBI" id="CHEBI:29035"/>
        <label>2</label>
    </ligand>
</feature>
<dbReference type="CDD" id="cd01516">
    <property type="entry name" value="FBPase_glpX"/>
    <property type="match status" value="1"/>
</dbReference>
<name>A0A1I0KUU9_9BACT</name>
<dbReference type="GO" id="GO:0005829">
    <property type="term" value="C:cytosol"/>
    <property type="evidence" value="ECO:0007669"/>
    <property type="project" value="TreeGrafter"/>
</dbReference>
<dbReference type="NCBIfam" id="TIGR00330">
    <property type="entry name" value="glpX"/>
    <property type="match status" value="1"/>
</dbReference>
<evidence type="ECO:0000256" key="8">
    <source>
        <dbReference type="PIRSR" id="PIRSR004532-1"/>
    </source>
</evidence>
<dbReference type="FunFam" id="3.40.190.90:FF:000001">
    <property type="entry name" value="Fructose-1,6-bisphosphatase"/>
    <property type="match status" value="1"/>
</dbReference>
<dbReference type="Pfam" id="PF03320">
    <property type="entry name" value="FBPase_glpX"/>
    <property type="match status" value="1"/>
</dbReference>
<keyword evidence="5 8" id="KW-0464">Manganese</keyword>
<evidence type="ECO:0000256" key="3">
    <source>
        <dbReference type="ARBA" id="ARBA00022723"/>
    </source>
</evidence>
<dbReference type="EMBL" id="FOIJ01000014">
    <property type="protein sequence ID" value="SEU28951.1"/>
    <property type="molecule type" value="Genomic_DNA"/>
</dbReference>
<keyword evidence="4" id="KW-0378">Hydrolase</keyword>
<feature type="binding site" evidence="9">
    <location>
        <position position="212"/>
    </location>
    <ligand>
        <name>substrate</name>
    </ligand>
</feature>
<dbReference type="InterPro" id="IPR004464">
    <property type="entry name" value="FBPase_class-2/SBPase"/>
</dbReference>
<evidence type="ECO:0000313" key="11">
    <source>
        <dbReference type="Proteomes" id="UP000199181"/>
    </source>
</evidence>
<dbReference type="GO" id="GO:0006094">
    <property type="term" value="P:gluconeogenesis"/>
    <property type="evidence" value="ECO:0007669"/>
    <property type="project" value="InterPro"/>
</dbReference>
<dbReference type="Proteomes" id="UP000199181">
    <property type="component" value="Unassembled WGS sequence"/>
</dbReference>
<feature type="binding site" evidence="9">
    <location>
        <begin position="166"/>
        <end position="168"/>
    </location>
    <ligand>
        <name>substrate</name>
    </ligand>
</feature>
<feature type="binding site" evidence="8">
    <location>
        <position position="33"/>
    </location>
    <ligand>
        <name>Mn(2+)</name>
        <dbReference type="ChEBI" id="CHEBI:29035"/>
        <label>1</label>
    </ligand>
</feature>
<dbReference type="Gene3D" id="3.40.190.90">
    <property type="match status" value="1"/>
</dbReference>
<evidence type="ECO:0000256" key="1">
    <source>
        <dbReference type="ARBA" id="ARBA00001273"/>
    </source>
</evidence>
<evidence type="ECO:0000256" key="7">
    <source>
        <dbReference type="PIRNR" id="PIRNR004532"/>
    </source>
</evidence>
<comment type="cofactor">
    <cofactor evidence="8">
        <name>Mn(2+)</name>
        <dbReference type="ChEBI" id="CHEBI:29035"/>
    </cofactor>
</comment>
<dbReference type="Gene3D" id="3.30.540.10">
    <property type="entry name" value="Fructose-1,6-Bisphosphatase, subunit A, domain 1"/>
    <property type="match status" value="1"/>
</dbReference>
<keyword evidence="11" id="KW-1185">Reference proteome</keyword>
<gene>
    <name evidence="10" type="ORF">SAMN05443639_11437</name>
</gene>
<organism evidence="10 11">
    <name type="scientific">Stigmatella erecta</name>
    <dbReference type="NCBI Taxonomy" id="83460"/>
    <lineage>
        <taxon>Bacteria</taxon>
        <taxon>Pseudomonadati</taxon>
        <taxon>Myxococcota</taxon>
        <taxon>Myxococcia</taxon>
        <taxon>Myxococcales</taxon>
        <taxon>Cystobacterineae</taxon>
        <taxon>Archangiaceae</taxon>
        <taxon>Stigmatella</taxon>
    </lineage>
</organism>
<dbReference type="GO" id="GO:0042132">
    <property type="term" value="F:fructose 1,6-bisphosphate 1-phosphatase activity"/>
    <property type="evidence" value="ECO:0007669"/>
    <property type="project" value="UniProtKB-EC"/>
</dbReference>
<evidence type="ECO:0000256" key="4">
    <source>
        <dbReference type="ARBA" id="ARBA00022801"/>
    </source>
</evidence>
<comment type="similarity">
    <text evidence="2 7">Belongs to the FBPase class 2 family.</text>
</comment>
<protein>
    <recommendedName>
        <fullName evidence="7">Fructose-1,6-bisphosphatase</fullName>
    </recommendedName>
</protein>
<dbReference type="RefSeq" id="WP_093524443.1">
    <property type="nucleotide sequence ID" value="NZ_FOIJ01000014.1"/>
</dbReference>
<dbReference type="GO" id="GO:0006071">
    <property type="term" value="P:glycerol metabolic process"/>
    <property type="evidence" value="ECO:0007669"/>
    <property type="project" value="InterPro"/>
</dbReference>
<keyword evidence="3 8" id="KW-0479">Metal-binding</keyword>